<dbReference type="EMBL" id="NPBS01000075">
    <property type="protein sequence ID" value="PAF25241.1"/>
    <property type="molecule type" value="Genomic_DNA"/>
</dbReference>
<evidence type="ECO:0008006" key="3">
    <source>
        <dbReference type="Google" id="ProtNLM"/>
    </source>
</evidence>
<dbReference type="InterPro" id="IPR009467">
    <property type="entry name" value="Glycolipid-bd_prot_put"/>
</dbReference>
<dbReference type="RefSeq" id="WP_094425960.1">
    <property type="nucleotide sequence ID" value="NZ_CP019985.1"/>
</dbReference>
<organism evidence="1 2">
    <name type="scientific">Shouchella clausii</name>
    <name type="common">Alkalihalobacillus clausii</name>
    <dbReference type="NCBI Taxonomy" id="79880"/>
    <lineage>
        <taxon>Bacteria</taxon>
        <taxon>Bacillati</taxon>
        <taxon>Bacillota</taxon>
        <taxon>Bacilli</taxon>
        <taxon>Bacillales</taxon>
        <taxon>Bacillaceae</taxon>
        <taxon>Shouchella</taxon>
    </lineage>
</organism>
<reference evidence="1 2" key="1">
    <citation type="submission" date="2017-07" db="EMBL/GenBank/DDBJ databases">
        <title>Isolation and whole genome analysis of endospore-forming bacteria from heroin.</title>
        <authorList>
            <person name="Kalinowski J."/>
            <person name="Ahrens B."/>
            <person name="Al-Dilaimi A."/>
            <person name="Winkler A."/>
            <person name="Wibberg D."/>
            <person name="Schleenbecker U."/>
            <person name="Ruckert C."/>
            <person name="Wolfel R."/>
            <person name="Grass G."/>
        </authorList>
    </citation>
    <scope>NUCLEOTIDE SEQUENCE [LARGE SCALE GENOMIC DNA]</scope>
    <source>
        <strain evidence="1 2">7523-2</strain>
    </source>
</reference>
<dbReference type="Proteomes" id="UP000216133">
    <property type="component" value="Unassembled WGS sequence"/>
</dbReference>
<dbReference type="Pfam" id="PF06475">
    <property type="entry name" value="Glycolipid_bind"/>
    <property type="match status" value="1"/>
</dbReference>
<evidence type="ECO:0000313" key="1">
    <source>
        <dbReference type="EMBL" id="PAF25241.1"/>
    </source>
</evidence>
<sequence>MLYIWENIEHKGLEYLKVKYSSNNISVTSTIIDPLESNKIEYEVILTRNWNFIRLKLTNDKLKDELLLSKDSNGKWLDGNNIELDHLVGANDIDLSCTPFTNTLPINRCDWTKDEPLHLEMVFIDASNLNVKKTQQTYRLINNNLTNKVFNYSSGSFESVILVNNNGFVLDYPGYFNLLTHTNEC</sequence>
<protein>
    <recommendedName>
        <fullName evidence="3">Glycolipid-binding domain-containing protein</fullName>
    </recommendedName>
</protein>
<dbReference type="GeneID" id="86927389"/>
<proteinExistence type="predicted"/>
<comment type="caution">
    <text evidence="1">The sequence shown here is derived from an EMBL/GenBank/DDBJ whole genome shotgun (WGS) entry which is preliminary data.</text>
</comment>
<evidence type="ECO:0000313" key="2">
    <source>
        <dbReference type="Proteomes" id="UP000216133"/>
    </source>
</evidence>
<gene>
    <name evidence="1" type="ORF">CHH61_14610</name>
</gene>
<dbReference type="SUPFAM" id="SSF159275">
    <property type="entry name" value="PA1994-like"/>
    <property type="match status" value="1"/>
</dbReference>
<accession>A0A268S0M9</accession>
<dbReference type="AlphaFoldDB" id="A0A268S0M9"/>
<name>A0A268S0M9_SHOCL</name>